<dbReference type="EMBL" id="JBGBPQ010000001">
    <property type="protein sequence ID" value="KAL1530633.1"/>
    <property type="molecule type" value="Genomic_DNA"/>
</dbReference>
<dbReference type="GO" id="GO:0005680">
    <property type="term" value="C:anaphase-promoting complex"/>
    <property type="evidence" value="ECO:0007669"/>
    <property type="project" value="InterPro"/>
</dbReference>
<dbReference type="GO" id="GO:0031145">
    <property type="term" value="P:anaphase-promoting complex-dependent catabolic process"/>
    <property type="evidence" value="ECO:0007669"/>
    <property type="project" value="InterPro"/>
</dbReference>
<dbReference type="InterPro" id="IPR001611">
    <property type="entry name" value="Leu-rich_rpt"/>
</dbReference>
<dbReference type="PANTHER" id="PTHR13318">
    <property type="entry name" value="PARTNER OF PAIRED, ISOFORM B-RELATED"/>
    <property type="match status" value="1"/>
</dbReference>
<gene>
    <name evidence="3" type="ORF">AB1Y20_001533</name>
</gene>
<dbReference type="GO" id="GO:0019005">
    <property type="term" value="C:SCF ubiquitin ligase complex"/>
    <property type="evidence" value="ECO:0007669"/>
    <property type="project" value="TreeGrafter"/>
</dbReference>
<evidence type="ECO:0008006" key="5">
    <source>
        <dbReference type="Google" id="ProtNLM"/>
    </source>
</evidence>
<sequence length="404" mass="44454">MLRRKSTRITLKPEDREEYLAHKQASKPAEGAEQGKEKPTDKEAKAAVSRLDKLCLAAFVKDWNPAKSLEGPGGQPLDVELVKQVWNALKAERSRQGETVRCNAMYPFVRSAWRIESIDLSDSGKWISDASLKALQYVSTLRSVRLTACRFISDEGLSFVPSLQLQTLDISWTPVGDAAIANHLVRCPSLTSLNLTGNASVTDRGVASLLGLTNLRRLALCATGITDAGLDYLTYYSRYPDTQKGATGLDHLQWIELSNTRISDAGVGKLVATLDEDGKPYGKVFKELEYLGLSMTNGVGPSAIRQVQMKYGLDTPLPNAQRTLAKSNAVALEARDWVIRFNPTKERQLPTPERSWEQARVVSYIAQYTKEMTEAARVIALLNAGQDPSAVSGEQDSAKRLRAA</sequence>
<feature type="compositionally biased region" description="Basic and acidic residues" evidence="2">
    <location>
        <begin position="11"/>
        <end position="21"/>
    </location>
</feature>
<dbReference type="InterPro" id="IPR018860">
    <property type="entry name" value="APC_suCDC26"/>
</dbReference>
<dbReference type="Pfam" id="PF13516">
    <property type="entry name" value="LRR_6"/>
    <property type="match status" value="1"/>
</dbReference>
<reference evidence="3 4" key="1">
    <citation type="journal article" date="2024" name="Science">
        <title>Giant polyketide synthase enzymes in the biosynthesis of giant marine polyether toxins.</title>
        <authorList>
            <person name="Fallon T.R."/>
            <person name="Shende V.V."/>
            <person name="Wierzbicki I.H."/>
            <person name="Pendleton A.L."/>
            <person name="Watervoot N.F."/>
            <person name="Auber R.P."/>
            <person name="Gonzalez D.J."/>
            <person name="Wisecaver J.H."/>
            <person name="Moore B.S."/>
        </authorList>
    </citation>
    <scope>NUCLEOTIDE SEQUENCE [LARGE SCALE GENOMIC DNA]</scope>
    <source>
        <strain evidence="3 4">12B1</strain>
    </source>
</reference>
<organism evidence="3 4">
    <name type="scientific">Prymnesium parvum</name>
    <name type="common">Toxic golden alga</name>
    <dbReference type="NCBI Taxonomy" id="97485"/>
    <lineage>
        <taxon>Eukaryota</taxon>
        <taxon>Haptista</taxon>
        <taxon>Haptophyta</taxon>
        <taxon>Prymnesiophyceae</taxon>
        <taxon>Prymnesiales</taxon>
        <taxon>Prymnesiaceae</taxon>
        <taxon>Prymnesium</taxon>
    </lineage>
</organism>
<dbReference type="InterPro" id="IPR006553">
    <property type="entry name" value="Leu-rich_rpt_Cys-con_subtyp"/>
</dbReference>
<dbReference type="Pfam" id="PF10471">
    <property type="entry name" value="ANAPC_CDC26"/>
    <property type="match status" value="1"/>
</dbReference>
<evidence type="ECO:0000313" key="3">
    <source>
        <dbReference type="EMBL" id="KAL1530633.1"/>
    </source>
</evidence>
<accession>A0AB34KBN4</accession>
<protein>
    <recommendedName>
        <fullName evidence="5">Leucine Rich repeats (2 copies)</fullName>
    </recommendedName>
</protein>
<dbReference type="SMART" id="SM00367">
    <property type="entry name" value="LRR_CC"/>
    <property type="match status" value="4"/>
</dbReference>
<dbReference type="InterPro" id="IPR032675">
    <property type="entry name" value="LRR_dom_sf"/>
</dbReference>
<dbReference type="SUPFAM" id="SSF52047">
    <property type="entry name" value="RNI-like"/>
    <property type="match status" value="1"/>
</dbReference>
<dbReference type="Proteomes" id="UP001515480">
    <property type="component" value="Unassembled WGS sequence"/>
</dbReference>
<feature type="region of interest" description="Disordered" evidence="2">
    <location>
        <begin position="1"/>
        <end position="44"/>
    </location>
</feature>
<feature type="compositionally biased region" description="Basic and acidic residues" evidence="2">
    <location>
        <begin position="33"/>
        <end position="44"/>
    </location>
</feature>
<keyword evidence="1" id="KW-0833">Ubl conjugation pathway</keyword>
<dbReference type="Gene3D" id="3.80.10.10">
    <property type="entry name" value="Ribonuclease Inhibitor"/>
    <property type="match status" value="2"/>
</dbReference>
<keyword evidence="4" id="KW-1185">Reference proteome</keyword>
<name>A0AB34KBN4_PRYPA</name>
<dbReference type="AlphaFoldDB" id="A0AB34KBN4"/>
<proteinExistence type="predicted"/>
<evidence type="ECO:0000256" key="1">
    <source>
        <dbReference type="ARBA" id="ARBA00022786"/>
    </source>
</evidence>
<evidence type="ECO:0000313" key="4">
    <source>
        <dbReference type="Proteomes" id="UP001515480"/>
    </source>
</evidence>
<dbReference type="GO" id="GO:0031146">
    <property type="term" value="P:SCF-dependent proteasomal ubiquitin-dependent protein catabolic process"/>
    <property type="evidence" value="ECO:0007669"/>
    <property type="project" value="TreeGrafter"/>
</dbReference>
<comment type="caution">
    <text evidence="3">The sequence shown here is derived from an EMBL/GenBank/DDBJ whole genome shotgun (WGS) entry which is preliminary data.</text>
</comment>
<evidence type="ECO:0000256" key="2">
    <source>
        <dbReference type="SAM" id="MobiDB-lite"/>
    </source>
</evidence>